<protein>
    <recommendedName>
        <fullName evidence="3">Alpha/beta hydrolase</fullName>
    </recommendedName>
</protein>
<accession>A0ABQ1X0A6</accession>
<organism evidence="1 2">
    <name type="scientific">Hymenobacter glacieicola</name>
    <dbReference type="NCBI Taxonomy" id="1562124"/>
    <lineage>
        <taxon>Bacteria</taxon>
        <taxon>Pseudomonadati</taxon>
        <taxon>Bacteroidota</taxon>
        <taxon>Cytophagia</taxon>
        <taxon>Cytophagales</taxon>
        <taxon>Hymenobacteraceae</taxon>
        <taxon>Hymenobacter</taxon>
    </lineage>
</organism>
<dbReference type="InterPro" id="IPR029058">
    <property type="entry name" value="AB_hydrolase_fold"/>
</dbReference>
<proteinExistence type="predicted"/>
<reference evidence="2" key="1">
    <citation type="journal article" date="2019" name="Int. J. Syst. Evol. Microbiol.">
        <title>The Global Catalogue of Microorganisms (GCM) 10K type strain sequencing project: providing services to taxonomists for standard genome sequencing and annotation.</title>
        <authorList>
            <consortium name="The Broad Institute Genomics Platform"/>
            <consortium name="The Broad Institute Genome Sequencing Center for Infectious Disease"/>
            <person name="Wu L."/>
            <person name="Ma J."/>
        </authorList>
    </citation>
    <scope>NUCLEOTIDE SEQUENCE [LARGE SCALE GENOMIC DNA]</scope>
    <source>
        <strain evidence="2">CGMCC 1.12990</strain>
    </source>
</reference>
<dbReference type="InterPro" id="IPR010662">
    <property type="entry name" value="RBBP9/YdeN"/>
</dbReference>
<evidence type="ECO:0000313" key="2">
    <source>
        <dbReference type="Proteomes" id="UP000601361"/>
    </source>
</evidence>
<gene>
    <name evidence="1" type="ORF">GCM10011378_31100</name>
</gene>
<comment type="caution">
    <text evidence="1">The sequence shown here is derived from an EMBL/GenBank/DDBJ whole genome shotgun (WGS) entry which is preliminary data.</text>
</comment>
<evidence type="ECO:0000313" key="1">
    <source>
        <dbReference type="EMBL" id="GGG52650.1"/>
    </source>
</evidence>
<keyword evidence="2" id="KW-1185">Reference proteome</keyword>
<dbReference type="SUPFAM" id="SSF53474">
    <property type="entry name" value="alpha/beta-Hydrolases"/>
    <property type="match status" value="1"/>
</dbReference>
<dbReference type="EMBL" id="BMGS01000008">
    <property type="protein sequence ID" value="GGG52650.1"/>
    <property type="molecule type" value="Genomic_DNA"/>
</dbReference>
<dbReference type="Gene3D" id="3.40.50.1820">
    <property type="entry name" value="alpha/beta hydrolase"/>
    <property type="match status" value="1"/>
</dbReference>
<dbReference type="Proteomes" id="UP000601361">
    <property type="component" value="Unassembled WGS sequence"/>
</dbReference>
<dbReference type="Pfam" id="PF06821">
    <property type="entry name" value="Ser_hydrolase"/>
    <property type="match status" value="1"/>
</dbReference>
<evidence type="ECO:0008006" key="3">
    <source>
        <dbReference type="Google" id="ProtNLM"/>
    </source>
</evidence>
<sequence>MSLTILTVPGLGSSGPEHWQTRWEQHYGYRRVEQREWDSPVCSKWVAALEAAVTAAGPAVVLVGHSLACATIAHWASTTRCPIRGALLVAPADVDRPDFPSEATGFAPMPLNELPFPSIVVASTDDAYATWERAEQFARAWGSRLVNVGALGHINSASGLGLWPAGHRLLQELLG</sequence>
<name>A0ABQ1X0A6_9BACT</name>